<dbReference type="InterPro" id="IPR015590">
    <property type="entry name" value="Aldehyde_DH_dom"/>
</dbReference>
<dbReference type="EMBL" id="LDPR01000057">
    <property type="protein sequence ID" value="KLO32499.1"/>
    <property type="molecule type" value="Genomic_DNA"/>
</dbReference>
<dbReference type="InterPro" id="IPR016162">
    <property type="entry name" value="Ald_DH_N"/>
</dbReference>
<accession>A0A0I9XET3</accession>
<sequence length="133" mass="14180">MSIATINPATGETVKTFTPATPDEVEAAIARGYARFDDYRHTTFAQRAKWANATADLLEAEADQAAAMMTLEMGKTLTSAKGEALKCAKGFRYYAENAEALLADEPADAAAVGASQAFARYQPLGVVLAVMPW</sequence>
<feature type="domain" description="Aldehyde dehydrogenase" evidence="2">
    <location>
        <begin position="3"/>
        <end position="133"/>
    </location>
</feature>
<name>A0A0I9XET3_9MYCO</name>
<dbReference type="Pfam" id="PF00171">
    <property type="entry name" value="Aldedh"/>
    <property type="match status" value="1"/>
</dbReference>
<protein>
    <submittedName>
        <fullName evidence="3">Succinate-semialdehyde dehydrogenase</fullName>
    </submittedName>
</protein>
<dbReference type="AlphaFoldDB" id="A0A0I9XET3"/>
<organism evidence="3 4">
    <name type="scientific">Mycobacterium haemophilum</name>
    <dbReference type="NCBI Taxonomy" id="29311"/>
    <lineage>
        <taxon>Bacteria</taxon>
        <taxon>Bacillati</taxon>
        <taxon>Actinomycetota</taxon>
        <taxon>Actinomycetes</taxon>
        <taxon>Mycobacteriales</taxon>
        <taxon>Mycobacteriaceae</taxon>
        <taxon>Mycobacterium</taxon>
    </lineage>
</organism>
<dbReference type="Gene3D" id="3.40.605.10">
    <property type="entry name" value="Aldehyde Dehydrogenase, Chain A, domain 1"/>
    <property type="match status" value="1"/>
</dbReference>
<dbReference type="SUPFAM" id="SSF53720">
    <property type="entry name" value="ALDH-like"/>
    <property type="match status" value="1"/>
</dbReference>
<evidence type="ECO:0000313" key="3">
    <source>
        <dbReference type="EMBL" id="KLO32499.1"/>
    </source>
</evidence>
<evidence type="ECO:0000259" key="2">
    <source>
        <dbReference type="Pfam" id="PF00171"/>
    </source>
</evidence>
<comment type="caution">
    <text evidence="3">The sequence shown here is derived from an EMBL/GenBank/DDBJ whole genome shotgun (WGS) entry which is preliminary data.</text>
</comment>
<dbReference type="PANTHER" id="PTHR43217">
    <property type="entry name" value="SUCCINATE SEMIALDEHYDE DEHYDROGENASE [NAD(P)+] SAD"/>
    <property type="match status" value="1"/>
</dbReference>
<keyword evidence="4" id="KW-1185">Reference proteome</keyword>
<dbReference type="PANTHER" id="PTHR43217:SF1">
    <property type="entry name" value="SUCCINATE SEMIALDEHYDE DEHYDROGENASE [NAD(P)+] SAD"/>
    <property type="match status" value="1"/>
</dbReference>
<evidence type="ECO:0000256" key="1">
    <source>
        <dbReference type="ARBA" id="ARBA00023002"/>
    </source>
</evidence>
<dbReference type="InterPro" id="IPR016161">
    <property type="entry name" value="Ald_DH/histidinol_DH"/>
</dbReference>
<dbReference type="Proteomes" id="UP000036334">
    <property type="component" value="Unassembled WGS sequence"/>
</dbReference>
<reference evidence="3 4" key="1">
    <citation type="submission" date="2015-05" db="EMBL/GenBank/DDBJ databases">
        <title>Genome sequence of Mycobacterium haemophilum.</title>
        <authorList>
            <person name="Greninger A.L."/>
            <person name="Cunningham G."/>
            <person name="Miller S."/>
        </authorList>
    </citation>
    <scope>NUCLEOTIDE SEQUENCE [LARGE SCALE GENOMIC DNA]</scope>
    <source>
        <strain evidence="4">UC1</strain>
    </source>
</reference>
<dbReference type="OrthoDB" id="6882680at2"/>
<evidence type="ECO:0000313" key="4">
    <source>
        <dbReference type="Proteomes" id="UP000036334"/>
    </source>
</evidence>
<feature type="non-terminal residue" evidence="3">
    <location>
        <position position="133"/>
    </location>
</feature>
<gene>
    <name evidence="3" type="ORF">ABH38_20300</name>
</gene>
<keyword evidence="1" id="KW-0560">Oxidoreductase</keyword>
<dbReference type="GO" id="GO:0004777">
    <property type="term" value="F:succinate-semialdehyde dehydrogenase (NAD+) activity"/>
    <property type="evidence" value="ECO:0007669"/>
    <property type="project" value="TreeGrafter"/>
</dbReference>
<dbReference type="InterPro" id="IPR047110">
    <property type="entry name" value="GABD/Sad-like"/>
</dbReference>
<proteinExistence type="predicted"/>